<name>A0A6L5XY13_9FIRM</name>
<reference evidence="2 3" key="1">
    <citation type="submission" date="2019-08" db="EMBL/GenBank/DDBJ databases">
        <title>In-depth cultivation of the pig gut microbiome towards novel bacterial diversity and tailored functional studies.</title>
        <authorList>
            <person name="Wylensek D."/>
            <person name="Hitch T.C.A."/>
            <person name="Clavel T."/>
        </authorList>
    </citation>
    <scope>NUCLEOTIDE SEQUENCE [LARGE SCALE GENOMIC DNA]</scope>
    <source>
        <strain evidence="2 3">WCA-693-APC-MOT-I</strain>
    </source>
</reference>
<protein>
    <recommendedName>
        <fullName evidence="1">Replication-associated protein ORF2/G2P domain-containing protein</fullName>
    </recommendedName>
</protein>
<dbReference type="EMBL" id="VUMT01000005">
    <property type="protein sequence ID" value="MSS63158.1"/>
    <property type="molecule type" value="Genomic_DNA"/>
</dbReference>
<sequence>MYFKTEIKAGKTILVHKSTSKRTGVKEKGAKKTPTPEEMEKINQINAERKLTVVINANFQDGDFHLILTYYKKMRPDPEEAKKQVKTFLKEMRKAYRKVEASLKYIHVTEYKNTAIHHHLVINNIDGLNVPKLVRDLWHYGNPKFVVMNTNGQYKDLAEYLIKETSKTFREKKDKAHKQRYSCSRNLERPKPKTKIVKADRWLADPRPPKGYYVDLDTVENGIDRWTGREYQRYILVQIVDNVDKDIKTSSSSNYWTKRE</sequence>
<dbReference type="Proteomes" id="UP000482209">
    <property type="component" value="Unassembled WGS sequence"/>
</dbReference>
<dbReference type="AlphaFoldDB" id="A0A6L5XY13"/>
<gene>
    <name evidence="2" type="ORF">FYJ58_04600</name>
</gene>
<organism evidence="2 3">
    <name type="scientific">Velocimicrobium porci</name>
    <dbReference type="NCBI Taxonomy" id="2606634"/>
    <lineage>
        <taxon>Bacteria</taxon>
        <taxon>Bacillati</taxon>
        <taxon>Bacillota</taxon>
        <taxon>Clostridia</taxon>
        <taxon>Lachnospirales</taxon>
        <taxon>Lachnospiraceae</taxon>
        <taxon>Velocimicrobium</taxon>
    </lineage>
</organism>
<proteinExistence type="predicted"/>
<feature type="domain" description="Replication-associated protein ORF2/G2P" evidence="1">
    <location>
        <begin position="68"/>
        <end position="168"/>
    </location>
</feature>
<evidence type="ECO:0000313" key="3">
    <source>
        <dbReference type="Proteomes" id="UP000482209"/>
    </source>
</evidence>
<keyword evidence="3" id="KW-1185">Reference proteome</keyword>
<dbReference type="RefSeq" id="WP_154517942.1">
    <property type="nucleotide sequence ID" value="NZ_VUMT01000005.1"/>
</dbReference>
<dbReference type="Pfam" id="PF23343">
    <property type="entry name" value="REP_ORF2-G2P"/>
    <property type="match status" value="1"/>
</dbReference>
<comment type="caution">
    <text evidence="2">The sequence shown here is derived from an EMBL/GenBank/DDBJ whole genome shotgun (WGS) entry which is preliminary data.</text>
</comment>
<evidence type="ECO:0000259" key="1">
    <source>
        <dbReference type="Pfam" id="PF23343"/>
    </source>
</evidence>
<dbReference type="InterPro" id="IPR056906">
    <property type="entry name" value="ORF2/G2P_dom"/>
</dbReference>
<accession>A0A6L5XY13</accession>
<evidence type="ECO:0000313" key="2">
    <source>
        <dbReference type="EMBL" id="MSS63158.1"/>
    </source>
</evidence>